<feature type="region of interest" description="Disordered" evidence="6">
    <location>
        <begin position="58"/>
        <end position="90"/>
    </location>
</feature>
<dbReference type="CDD" id="cd00067">
    <property type="entry name" value="GAL4"/>
    <property type="match status" value="1"/>
</dbReference>
<sequence>MLPQPSEQYRQHPRQQQQQQPQNGARPLNGYSHNNLHFQNDDLSRPIMNMRDYPSFSNPMTTPIAPRPPPISGIDGGGGNNNNNSNNQSLGMAYPPFSTAARLSMYPQPLQPIRSSPVGTSGNSTGIGDSNRMIGINGRPKMDLTILQASTKTRKRHKVATSCNRCRQNKRKCDSGVPCSNCQRNKADCIYTDAQLSRSTWGDSPLSKEKVLGVSSSAITASSGSGSGIGAETGAGSAEPKKSKPPTAKKLSAQRKLTNPSVQGPSSSGPETESASAYRTPQFFSPGHASEPTDADLDYRKEALSGQAKQIAKSIRIANPGSIRADRANILTNDNTAHLTVDELTAHVKFEPNSTPNLWPRDYQDADASRFVSPARGQLPSLSDMQDNNTLFGSATYLNQPTINQAMPLQSPPFELPNQRSGQQQAGGYPGFSSFGQRATDLLPQGYSENDLGFANLDQRRVVSLNAPLPSQQQQPPLQRQQQQHQQQQHVQQQQLQQQHQQQQQHLQHHQQQQQQLQQQRRQERQQQSDIAPQTQQAIDSSHPQQSYSSSLQSMPHHPHQHLQSGQKAKANHSISSAAPVSAVGIPAQYPATDSSSWPLPSLSPTTGSDQSTSLLRGNVSTPVSSIGSTSFNQIQSQQDQSSAQWVQGQESSVSLDKQLTQGQVVAPSAKPESRKESVRMQKIAKEMLECRQYDYSIMLPRHISQEEDELWAAPFSASPSDLRGIPRQLLMLPKDANFLVDVYFENACFYYPTINRATVELHLLEPQNPHSLFLLNIVFMTACKHLARHSDIKRAIQFRDRAKEIQQYIHGRMRLSRMLGNILGSQAIYGVFPLVIGMAWYCGTYKIMPTTDEGLEDGQQSLRELELESQTMLSRKGLIPDSVYQQRLWAFWAFYARDSMSRLYFGWPHGMDTLEITAELPRIKGCIGLGGMRKSPLNSSGLEVAVTGKRRGATTKAERLRQEKKLMKAKTVALQVERHTYRMADSNSDDDDGDDDESEAAKEPDSSDDEIGDADAGMEDEQPDQHPHRHTQNVLTRSPDDVPAKEKLPSFTGLKMTLLQRQGKGEDISKRSSGSGSQSAEVKRHLERMKMLLEAEDDVTDGGTYARVLFLEEVKLWSIGRRVGLYLQSRSDSQVAGSYEPSSHANGTTEGHGSGGGSAGSMSGRSPFGPSVSTTVEASRCSERAWLEDNELQGLQADLIAWEQGIPPNLRFRKEVDEPDINHKINGRLGIMTMFYYTITIMLQSSYLPIPQYLKSPSRSASYKSPETLTQEYDSLFSRSSSLACSEDQDGSTPRVKFESDDYFYAAGGSRSPYNLQHHRSLSASEGYFNTAHKICTQLSNVLYHHVELLLDSYPNWCGIQHKLNQTLIAALRVSCLNARLGSNPRPIRDEAKAGFKMGSDLFKRQALLPDPLTVRDWPAEEDVQVMLDLEEEFRELMTTQEEAEAEALSRENSQQPTRANSENYLFGEDDDQGDLPLYGQYESGDFVNSDLLQQQQYLPSSGQTLTPQQLQQQSQGQGAYDIFPADHDHVFGLGEEGFQFDYNMDANAN</sequence>
<feature type="region of interest" description="Disordered" evidence="6">
    <location>
        <begin position="1136"/>
        <end position="1175"/>
    </location>
</feature>
<dbReference type="InterPro" id="IPR050987">
    <property type="entry name" value="AtrR-like"/>
</dbReference>
<feature type="compositionally biased region" description="Polar residues" evidence="6">
    <location>
        <begin position="611"/>
        <end position="630"/>
    </location>
</feature>
<dbReference type="Gene3D" id="4.10.240.10">
    <property type="entry name" value="Zn(2)-C6 fungal-type DNA-binding domain"/>
    <property type="match status" value="1"/>
</dbReference>
<accession>A0A9P3M0G1</accession>
<dbReference type="Pfam" id="PF00172">
    <property type="entry name" value="Zn_clus"/>
    <property type="match status" value="1"/>
</dbReference>
<dbReference type="GO" id="GO:0008270">
    <property type="term" value="F:zinc ion binding"/>
    <property type="evidence" value="ECO:0007669"/>
    <property type="project" value="InterPro"/>
</dbReference>
<proteinExistence type="predicted"/>
<feature type="compositionally biased region" description="Polar residues" evidence="6">
    <location>
        <begin position="113"/>
        <end position="128"/>
    </location>
</feature>
<reference evidence="8" key="2">
    <citation type="journal article" date="2022" name="Microbiol. Resour. Announc.">
        <title>Whole-Genome Sequence of Entomortierella parvispora E1425, a Mucoromycotan Fungus Associated with Burkholderiaceae-Related Endosymbiotic Bacteria.</title>
        <authorList>
            <person name="Herlambang A."/>
            <person name="Guo Y."/>
            <person name="Takashima Y."/>
            <person name="Narisawa K."/>
            <person name="Ohta H."/>
            <person name="Nishizawa T."/>
        </authorList>
    </citation>
    <scope>NUCLEOTIDE SEQUENCE</scope>
    <source>
        <strain evidence="8">E1425</strain>
    </source>
</reference>
<dbReference type="PROSITE" id="PS00463">
    <property type="entry name" value="ZN2_CY6_FUNGAL_1"/>
    <property type="match status" value="1"/>
</dbReference>
<dbReference type="GO" id="GO:0003677">
    <property type="term" value="F:DNA binding"/>
    <property type="evidence" value="ECO:0007669"/>
    <property type="project" value="UniProtKB-KW"/>
</dbReference>
<dbReference type="InterPro" id="IPR001138">
    <property type="entry name" value="Zn2Cys6_DnaBD"/>
</dbReference>
<comment type="caution">
    <text evidence="8">The sequence shown here is derived from an EMBL/GenBank/DDBJ whole genome shotgun (WGS) entry which is preliminary data.</text>
</comment>
<reference evidence="8" key="1">
    <citation type="submission" date="2021-11" db="EMBL/GenBank/DDBJ databases">
        <authorList>
            <person name="Herlambang A."/>
            <person name="Guo Y."/>
            <person name="Takashima Y."/>
            <person name="Nishizawa T."/>
        </authorList>
    </citation>
    <scope>NUCLEOTIDE SEQUENCE</scope>
    <source>
        <strain evidence="8">E1425</strain>
    </source>
</reference>
<feature type="region of interest" description="Disordered" evidence="6">
    <location>
        <begin position="978"/>
        <end position="1083"/>
    </location>
</feature>
<keyword evidence="3" id="KW-0238">DNA-binding</keyword>
<evidence type="ECO:0000256" key="5">
    <source>
        <dbReference type="SAM" id="Coils"/>
    </source>
</evidence>
<dbReference type="InterPro" id="IPR036864">
    <property type="entry name" value="Zn2-C6_fun-type_DNA-bd_sf"/>
</dbReference>
<feature type="compositionally biased region" description="Acidic residues" evidence="6">
    <location>
        <begin position="1007"/>
        <end position="1023"/>
    </location>
</feature>
<organism evidence="8 9">
    <name type="scientific">Entomortierella parvispora</name>
    <dbReference type="NCBI Taxonomy" id="205924"/>
    <lineage>
        <taxon>Eukaryota</taxon>
        <taxon>Fungi</taxon>
        <taxon>Fungi incertae sedis</taxon>
        <taxon>Mucoromycota</taxon>
        <taxon>Mortierellomycotina</taxon>
        <taxon>Mortierellomycetes</taxon>
        <taxon>Mortierellales</taxon>
        <taxon>Mortierellaceae</taxon>
        <taxon>Entomortierella</taxon>
    </lineage>
</organism>
<feature type="region of interest" description="Disordered" evidence="6">
    <location>
        <begin position="405"/>
        <end position="437"/>
    </location>
</feature>
<keyword evidence="2" id="KW-0479">Metal-binding</keyword>
<feature type="compositionally biased region" description="Acidic residues" evidence="6">
    <location>
        <begin position="988"/>
        <end position="999"/>
    </location>
</feature>
<feature type="region of interest" description="Disordered" evidence="6">
    <location>
        <begin position="112"/>
        <end position="137"/>
    </location>
</feature>
<name>A0A9P3M0G1_9FUNG</name>
<evidence type="ECO:0000256" key="4">
    <source>
        <dbReference type="ARBA" id="ARBA00023242"/>
    </source>
</evidence>
<dbReference type="PANTHER" id="PTHR46910:SF3">
    <property type="entry name" value="HALOTOLERANCE PROTEIN 9-RELATED"/>
    <property type="match status" value="1"/>
</dbReference>
<dbReference type="EMBL" id="BQFW01000013">
    <property type="protein sequence ID" value="GJJ76930.1"/>
    <property type="molecule type" value="Genomic_DNA"/>
</dbReference>
<evidence type="ECO:0000256" key="6">
    <source>
        <dbReference type="SAM" id="MobiDB-lite"/>
    </source>
</evidence>
<dbReference type="SMART" id="SM00066">
    <property type="entry name" value="GAL4"/>
    <property type="match status" value="1"/>
</dbReference>
<gene>
    <name evidence="8" type="ORF">EMPS_09289</name>
</gene>
<dbReference type="CDD" id="cd12148">
    <property type="entry name" value="fungal_TF_MHR"/>
    <property type="match status" value="1"/>
</dbReference>
<feature type="compositionally biased region" description="Polar residues" evidence="6">
    <location>
        <begin position="529"/>
        <end position="540"/>
    </location>
</feature>
<protein>
    <recommendedName>
        <fullName evidence="7">Zn(2)-C6 fungal-type domain-containing protein</fullName>
    </recommendedName>
</protein>
<feature type="region of interest" description="Disordered" evidence="6">
    <location>
        <begin position="218"/>
        <end position="294"/>
    </location>
</feature>
<keyword evidence="9" id="KW-1185">Reference proteome</keyword>
<dbReference type="PANTHER" id="PTHR46910">
    <property type="entry name" value="TRANSCRIPTION FACTOR PDR1"/>
    <property type="match status" value="1"/>
</dbReference>
<evidence type="ECO:0000259" key="7">
    <source>
        <dbReference type="PROSITE" id="PS50048"/>
    </source>
</evidence>
<dbReference type="GO" id="GO:0000981">
    <property type="term" value="F:DNA-binding transcription factor activity, RNA polymerase II-specific"/>
    <property type="evidence" value="ECO:0007669"/>
    <property type="project" value="InterPro"/>
</dbReference>
<feature type="compositionally biased region" description="Polar residues" evidence="6">
    <location>
        <begin position="255"/>
        <end position="283"/>
    </location>
</feature>
<evidence type="ECO:0000313" key="9">
    <source>
        <dbReference type="Proteomes" id="UP000827284"/>
    </source>
</evidence>
<feature type="compositionally biased region" description="Low complexity" evidence="6">
    <location>
        <begin position="472"/>
        <end position="520"/>
    </location>
</feature>
<feature type="compositionally biased region" description="Polar residues" evidence="6">
    <location>
        <begin position="1452"/>
        <end position="1465"/>
    </location>
</feature>
<feature type="compositionally biased region" description="Polar residues" evidence="6">
    <location>
        <begin position="1136"/>
        <end position="1150"/>
    </location>
</feature>
<evidence type="ECO:0000256" key="3">
    <source>
        <dbReference type="ARBA" id="ARBA00023125"/>
    </source>
</evidence>
<keyword evidence="4" id="KW-0539">Nucleus</keyword>
<feature type="region of interest" description="Disordered" evidence="6">
    <location>
        <begin position="593"/>
        <end position="636"/>
    </location>
</feature>
<feature type="region of interest" description="Disordered" evidence="6">
    <location>
        <begin position="1"/>
        <end position="40"/>
    </location>
</feature>
<feature type="compositionally biased region" description="Gly residues" evidence="6">
    <location>
        <begin position="1151"/>
        <end position="1160"/>
    </location>
</feature>
<evidence type="ECO:0000313" key="8">
    <source>
        <dbReference type="EMBL" id="GJJ76930.1"/>
    </source>
</evidence>
<feature type="region of interest" description="Disordered" evidence="6">
    <location>
        <begin position="469"/>
        <end position="578"/>
    </location>
</feature>
<feature type="compositionally biased region" description="Polar residues" evidence="6">
    <location>
        <begin position="562"/>
        <end position="578"/>
    </location>
</feature>
<feature type="coiled-coil region" evidence="5">
    <location>
        <begin position="951"/>
        <end position="978"/>
    </location>
</feature>
<dbReference type="Proteomes" id="UP000827284">
    <property type="component" value="Unassembled WGS sequence"/>
</dbReference>
<feature type="region of interest" description="Disordered" evidence="6">
    <location>
        <begin position="1442"/>
        <end position="1482"/>
    </location>
</feature>
<feature type="compositionally biased region" description="Basic and acidic residues" evidence="6">
    <location>
        <begin position="1039"/>
        <end position="1049"/>
    </location>
</feature>
<feature type="domain" description="Zn(2)-C6 fungal-type" evidence="7">
    <location>
        <begin position="162"/>
        <end position="191"/>
    </location>
</feature>
<evidence type="ECO:0000256" key="1">
    <source>
        <dbReference type="ARBA" id="ARBA00004123"/>
    </source>
</evidence>
<keyword evidence="5" id="KW-0175">Coiled coil</keyword>
<comment type="subcellular location">
    <subcellularLocation>
        <location evidence="1">Nucleus</location>
    </subcellularLocation>
</comment>
<evidence type="ECO:0000256" key="2">
    <source>
        <dbReference type="ARBA" id="ARBA00022723"/>
    </source>
</evidence>
<dbReference type="SUPFAM" id="SSF57701">
    <property type="entry name" value="Zn2/Cys6 DNA-binding domain"/>
    <property type="match status" value="1"/>
</dbReference>
<feature type="compositionally biased region" description="Low complexity" evidence="6">
    <location>
        <begin position="541"/>
        <end position="554"/>
    </location>
</feature>
<dbReference type="PROSITE" id="PS50048">
    <property type="entry name" value="ZN2_CY6_FUNGAL_2"/>
    <property type="match status" value="1"/>
</dbReference>
<dbReference type="GO" id="GO:0005634">
    <property type="term" value="C:nucleus"/>
    <property type="evidence" value="ECO:0007669"/>
    <property type="project" value="UniProtKB-SubCell"/>
</dbReference>
<dbReference type="OrthoDB" id="2447714at2759"/>
<feature type="compositionally biased region" description="Low complexity" evidence="6">
    <location>
        <begin position="593"/>
        <end position="610"/>
    </location>
</feature>